<reference evidence="2" key="2">
    <citation type="journal article" date="2021" name="PeerJ">
        <title>Extensive microbial diversity within the chicken gut microbiome revealed by metagenomics and culture.</title>
        <authorList>
            <person name="Gilroy R."/>
            <person name="Ravi A."/>
            <person name="Getino M."/>
            <person name="Pursley I."/>
            <person name="Horton D.L."/>
            <person name="Alikhan N.F."/>
            <person name="Baker D."/>
            <person name="Gharbi K."/>
            <person name="Hall N."/>
            <person name="Watson M."/>
            <person name="Adriaenssens E.M."/>
            <person name="Foster-Nyarko E."/>
            <person name="Jarju S."/>
            <person name="Secka A."/>
            <person name="Antonio M."/>
            <person name="Oren A."/>
            <person name="Chaudhuri R.R."/>
            <person name="La Ragione R."/>
            <person name="Hildebrand F."/>
            <person name="Pallen M.J."/>
        </authorList>
    </citation>
    <scope>NUCLEOTIDE SEQUENCE</scope>
    <source>
        <strain evidence="2">11687</strain>
    </source>
</reference>
<name>A0A9D1ME12_9FIRM</name>
<keyword evidence="1" id="KW-1133">Transmembrane helix</keyword>
<dbReference type="EMBL" id="DVMZ01000013">
    <property type="protein sequence ID" value="HIU58562.1"/>
    <property type="molecule type" value="Genomic_DNA"/>
</dbReference>
<organism evidence="2 3">
    <name type="scientific">Candidatus Scatosoma pullistercoris</name>
    <dbReference type="NCBI Taxonomy" id="2840934"/>
    <lineage>
        <taxon>Bacteria</taxon>
        <taxon>Bacillati</taxon>
        <taxon>Bacillota</taxon>
        <taxon>Clostridia</taxon>
        <taxon>Candidatus Scatosoma</taxon>
    </lineage>
</organism>
<dbReference type="Proteomes" id="UP000824081">
    <property type="component" value="Unassembled WGS sequence"/>
</dbReference>
<accession>A0A9D1ME12</accession>
<feature type="transmembrane region" description="Helical" evidence="1">
    <location>
        <begin position="103"/>
        <end position="126"/>
    </location>
</feature>
<evidence type="ECO:0000256" key="1">
    <source>
        <dbReference type="SAM" id="Phobius"/>
    </source>
</evidence>
<feature type="transmembrane region" description="Helical" evidence="1">
    <location>
        <begin position="138"/>
        <end position="154"/>
    </location>
</feature>
<gene>
    <name evidence="2" type="ORF">IAC57_00525</name>
</gene>
<sequence length="176" mass="19798">MKKISAHEIALSAVACALATIAMTAGTLWSALLFTGYLLGSFALMLPLAKNCWWGDVLAYAGACILTLFFNGFRIWDTLPFIVFFGLHPLVNALQLKFRINRWVAVAVKAIWFDASMYLVWRFVFGGMTNSFAFVDEYILPIILIGGTLFFLVYDRLFFRCQGAVNVLVNRFLGKK</sequence>
<dbReference type="AlphaFoldDB" id="A0A9D1ME12"/>
<evidence type="ECO:0000313" key="2">
    <source>
        <dbReference type="EMBL" id="HIU58562.1"/>
    </source>
</evidence>
<keyword evidence="1" id="KW-0472">Membrane</keyword>
<comment type="caution">
    <text evidence="2">The sequence shown here is derived from an EMBL/GenBank/DDBJ whole genome shotgun (WGS) entry which is preliminary data.</text>
</comment>
<keyword evidence="1" id="KW-0812">Transmembrane</keyword>
<feature type="transmembrane region" description="Helical" evidence="1">
    <location>
        <begin position="57"/>
        <end position="73"/>
    </location>
</feature>
<reference evidence="2" key="1">
    <citation type="submission" date="2020-10" db="EMBL/GenBank/DDBJ databases">
        <authorList>
            <person name="Gilroy R."/>
        </authorList>
    </citation>
    <scope>NUCLEOTIDE SEQUENCE</scope>
    <source>
        <strain evidence="2">11687</strain>
    </source>
</reference>
<proteinExistence type="predicted"/>
<evidence type="ECO:0000313" key="3">
    <source>
        <dbReference type="Proteomes" id="UP000824081"/>
    </source>
</evidence>
<protein>
    <submittedName>
        <fullName evidence="2">Uncharacterized protein</fullName>
    </submittedName>
</protein>